<dbReference type="SMART" id="SM00642">
    <property type="entry name" value="Aamy"/>
    <property type="match status" value="1"/>
</dbReference>
<dbReference type="SUPFAM" id="SSF51445">
    <property type="entry name" value="(Trans)glycosidases"/>
    <property type="match status" value="1"/>
</dbReference>
<dbReference type="PANTHER" id="PTHR10357">
    <property type="entry name" value="ALPHA-AMYLASE FAMILY MEMBER"/>
    <property type="match status" value="1"/>
</dbReference>
<dbReference type="PANTHER" id="PTHR10357:SF210">
    <property type="entry name" value="MALTODEXTRIN GLUCOSIDASE"/>
    <property type="match status" value="1"/>
</dbReference>
<dbReference type="InterPro" id="IPR019492">
    <property type="entry name" value="Cyclo-malto-dextrinase_C"/>
</dbReference>
<reference evidence="5" key="2">
    <citation type="journal article" date="2021" name="PeerJ">
        <title>Extensive microbial diversity within the chicken gut microbiome revealed by metagenomics and culture.</title>
        <authorList>
            <person name="Gilroy R."/>
            <person name="Ravi A."/>
            <person name="Getino M."/>
            <person name="Pursley I."/>
            <person name="Horton D.L."/>
            <person name="Alikhan N.F."/>
            <person name="Baker D."/>
            <person name="Gharbi K."/>
            <person name="Hall N."/>
            <person name="Watson M."/>
            <person name="Adriaenssens E.M."/>
            <person name="Foster-Nyarko E."/>
            <person name="Jarju S."/>
            <person name="Secka A."/>
            <person name="Antonio M."/>
            <person name="Oren A."/>
            <person name="Chaudhuri R.R."/>
            <person name="La Ragione R."/>
            <person name="Hildebrand F."/>
            <person name="Pallen M.J."/>
        </authorList>
    </citation>
    <scope>NUCLEOTIDE SEQUENCE</scope>
    <source>
        <strain evidence="5">G3-3990</strain>
    </source>
</reference>
<organism evidence="5 6">
    <name type="scientific">Candidatus Gallipaludibacter merdavium</name>
    <dbReference type="NCBI Taxonomy" id="2840839"/>
    <lineage>
        <taxon>Bacteria</taxon>
        <taxon>Pseudomonadati</taxon>
        <taxon>Bacteroidota</taxon>
        <taxon>Bacteroidia</taxon>
        <taxon>Bacteroidales</taxon>
        <taxon>Candidatus Gallipaludibacter</taxon>
    </lineage>
</organism>
<feature type="signal peptide" evidence="3">
    <location>
        <begin position="1"/>
        <end position="21"/>
    </location>
</feature>
<dbReference type="Pfam" id="PF10438">
    <property type="entry name" value="Cyc-maltodext_C"/>
    <property type="match status" value="1"/>
</dbReference>
<dbReference type="InterPro" id="IPR006047">
    <property type="entry name" value="GH13_cat_dom"/>
</dbReference>
<evidence type="ECO:0000256" key="1">
    <source>
        <dbReference type="ARBA" id="ARBA00022801"/>
    </source>
</evidence>
<dbReference type="Gene3D" id="2.60.40.10">
    <property type="entry name" value="Immunoglobulins"/>
    <property type="match status" value="1"/>
</dbReference>
<dbReference type="GO" id="GO:0005975">
    <property type="term" value="P:carbohydrate metabolic process"/>
    <property type="evidence" value="ECO:0007669"/>
    <property type="project" value="InterPro"/>
</dbReference>
<dbReference type="CDD" id="cd11340">
    <property type="entry name" value="AmyAc_bac_CMD_like_3"/>
    <property type="match status" value="1"/>
</dbReference>
<evidence type="ECO:0000313" key="5">
    <source>
        <dbReference type="EMBL" id="MBO8458737.1"/>
    </source>
</evidence>
<sequence length="617" mass="70784">MKFNKLHFTLIALLCCQFAFSAPKITRVEPLSWWTNMNIPLRIMFYGEDLKDATLTVKEPGITVKSTKNAESPNYLFADIDIEKAGTYTFILQKGKKKVKYSYTINERSANSANRKSFTSADVIYLIMPDRFANGDTSNDSHKNTAETVNRDAFFGRHGGDIQGIINHLDYIKELGATTIWSTPLLLDNEPGASYHGYACADYYQIDPRYGSNELYKTMVDEAHKRGLKVIMDIVTNHCGMAHWWMKDLPYNDWIHQFSEFTRTNNVFSTNMDINASEYDLNLQESGWFDHSMPDMNLDNPELLHYFKQWAIWWIEYAGLDGLRVDTYPYNEKEPMSEWTKAIIDEYPHINIVGECWTRPASQVAYWQANANNSDQYNSHLPSVMDFPTQEAICMGLNEDGRGWNEGMARIYTSISNDYLYPNINNILIFSGNHDMERIADIVGKDKDKVKIAATMVATLRGIPQIFYGEELMFVSKDQSQGHGGLRVDFPGGWANDSVNLFDASQRNELQTEVFEHYKKLFNWRKSEPTLHTGKTLHFLTRDNTYAYFRYSDDKAILVYINASDEPKEIPWTNYSEILNKYHTVGVDILNGGNVDNQQPFTAAPKSSTIIAFPVAK</sequence>
<dbReference type="InterPro" id="IPR015171">
    <property type="entry name" value="Cyc-maltodext_N"/>
</dbReference>
<dbReference type="Proteomes" id="UP000823641">
    <property type="component" value="Unassembled WGS sequence"/>
</dbReference>
<dbReference type="SUPFAM" id="SSF81296">
    <property type="entry name" value="E set domains"/>
    <property type="match status" value="1"/>
</dbReference>
<gene>
    <name evidence="5" type="ORF">IAA73_00145</name>
</gene>
<feature type="chain" id="PRO_5038781987" evidence="3">
    <location>
        <begin position="22"/>
        <end position="617"/>
    </location>
</feature>
<protein>
    <submittedName>
        <fullName evidence="5">Glycoside hydrolase family 13 protein</fullName>
    </submittedName>
</protein>
<evidence type="ECO:0000256" key="2">
    <source>
        <dbReference type="ARBA" id="ARBA00023295"/>
    </source>
</evidence>
<comment type="caution">
    <text evidence="5">The sequence shown here is derived from an EMBL/GenBank/DDBJ whole genome shotgun (WGS) entry which is preliminary data.</text>
</comment>
<dbReference type="Gene3D" id="2.60.40.1180">
    <property type="entry name" value="Golgi alpha-mannosidase II"/>
    <property type="match status" value="1"/>
</dbReference>
<keyword evidence="2" id="KW-0326">Glycosidase</keyword>
<keyword evidence="3" id="KW-0732">Signal</keyword>
<accession>A0A9D9HR66</accession>
<dbReference type="EMBL" id="JADIMG010000002">
    <property type="protein sequence ID" value="MBO8458737.1"/>
    <property type="molecule type" value="Genomic_DNA"/>
</dbReference>
<feature type="domain" description="Glycosyl hydrolase family 13 catalytic" evidence="4">
    <location>
        <begin position="126"/>
        <end position="525"/>
    </location>
</feature>
<dbReference type="InterPro" id="IPR013780">
    <property type="entry name" value="Glyco_hydro_b"/>
</dbReference>
<keyword evidence="1 5" id="KW-0378">Hydrolase</keyword>
<dbReference type="Gene3D" id="3.20.20.80">
    <property type="entry name" value="Glycosidases"/>
    <property type="match status" value="1"/>
</dbReference>
<dbReference type="InterPro" id="IPR013783">
    <property type="entry name" value="Ig-like_fold"/>
</dbReference>
<dbReference type="SUPFAM" id="SSF51011">
    <property type="entry name" value="Glycosyl hydrolase domain"/>
    <property type="match status" value="1"/>
</dbReference>
<name>A0A9D9HR66_9BACT</name>
<dbReference type="Pfam" id="PF00128">
    <property type="entry name" value="Alpha-amylase"/>
    <property type="match status" value="1"/>
</dbReference>
<dbReference type="InterPro" id="IPR017853">
    <property type="entry name" value="GH"/>
</dbReference>
<evidence type="ECO:0000259" key="4">
    <source>
        <dbReference type="SMART" id="SM00642"/>
    </source>
</evidence>
<proteinExistence type="predicted"/>
<reference evidence="5" key="1">
    <citation type="submission" date="2020-10" db="EMBL/GenBank/DDBJ databases">
        <authorList>
            <person name="Gilroy R."/>
        </authorList>
    </citation>
    <scope>NUCLEOTIDE SEQUENCE</scope>
    <source>
        <strain evidence="5">G3-3990</strain>
    </source>
</reference>
<dbReference type="GO" id="GO:0016798">
    <property type="term" value="F:hydrolase activity, acting on glycosyl bonds"/>
    <property type="evidence" value="ECO:0007669"/>
    <property type="project" value="UniProtKB-KW"/>
</dbReference>
<evidence type="ECO:0000313" key="6">
    <source>
        <dbReference type="Proteomes" id="UP000823641"/>
    </source>
</evidence>
<dbReference type="AlphaFoldDB" id="A0A9D9HR66"/>
<evidence type="ECO:0000256" key="3">
    <source>
        <dbReference type="SAM" id="SignalP"/>
    </source>
</evidence>
<dbReference type="InterPro" id="IPR014756">
    <property type="entry name" value="Ig_E-set"/>
</dbReference>
<dbReference type="Pfam" id="PF09087">
    <property type="entry name" value="Cyc-maltodext_N"/>
    <property type="match status" value="1"/>
</dbReference>